<dbReference type="VEuPathDB" id="VectorBase:PPAPM1_004179"/>
<dbReference type="EMBL" id="AJVK01011724">
    <property type="status" value="NOT_ANNOTATED_CDS"/>
    <property type="molecule type" value="Genomic_DNA"/>
</dbReference>
<evidence type="ECO:0000256" key="1">
    <source>
        <dbReference type="ARBA" id="ARBA00022679"/>
    </source>
</evidence>
<dbReference type="GO" id="GO:0008194">
    <property type="term" value="F:UDP-glycosyltransferase activity"/>
    <property type="evidence" value="ECO:0007669"/>
    <property type="project" value="InterPro"/>
</dbReference>
<dbReference type="Pfam" id="PF00201">
    <property type="entry name" value="UDPGT"/>
    <property type="match status" value="1"/>
</dbReference>
<dbReference type="Proteomes" id="UP000092462">
    <property type="component" value="Unassembled WGS sequence"/>
</dbReference>
<name>A0A1B0D5B2_PHLPP</name>
<proteinExistence type="predicted"/>
<accession>A0A1B0D5B2</accession>
<keyword evidence="3" id="KW-1185">Reference proteome</keyword>
<dbReference type="VEuPathDB" id="VectorBase:PPAI002669"/>
<dbReference type="EnsemblMetazoa" id="PPAI002669-RA">
    <property type="protein sequence ID" value="PPAI002669-PA"/>
    <property type="gene ID" value="PPAI002669"/>
</dbReference>
<evidence type="ECO:0000313" key="2">
    <source>
        <dbReference type="EnsemblMetazoa" id="PPAI002669-PA"/>
    </source>
</evidence>
<sequence length="104" mass="12266">MVWIFFQGNCRRNLYFRHVQGNRPRNPLETAVWWAEHVIKTGGAPLARSHSIDLPWYIYHSLDVIATLLLGLLIFLSGWIWFIRRLLFGFTSKTQVPTQKIKQN</sequence>
<reference evidence="2" key="1">
    <citation type="submission" date="2022-08" db="UniProtKB">
        <authorList>
            <consortium name="EnsemblMetazoa"/>
        </authorList>
    </citation>
    <scope>IDENTIFICATION</scope>
    <source>
        <strain evidence="2">Israel</strain>
    </source>
</reference>
<dbReference type="AlphaFoldDB" id="A0A1B0D5B2"/>
<keyword evidence="1" id="KW-0808">Transferase</keyword>
<dbReference type="InterPro" id="IPR002213">
    <property type="entry name" value="UDP_glucos_trans"/>
</dbReference>
<dbReference type="EMBL" id="AJVK01011722">
    <property type="status" value="NOT_ANNOTATED_CDS"/>
    <property type="molecule type" value="Genomic_DNA"/>
</dbReference>
<organism evidence="2 3">
    <name type="scientific">Phlebotomus papatasi</name>
    <name type="common">Sandfly</name>
    <dbReference type="NCBI Taxonomy" id="29031"/>
    <lineage>
        <taxon>Eukaryota</taxon>
        <taxon>Metazoa</taxon>
        <taxon>Ecdysozoa</taxon>
        <taxon>Arthropoda</taxon>
        <taxon>Hexapoda</taxon>
        <taxon>Insecta</taxon>
        <taxon>Pterygota</taxon>
        <taxon>Neoptera</taxon>
        <taxon>Endopterygota</taxon>
        <taxon>Diptera</taxon>
        <taxon>Nematocera</taxon>
        <taxon>Psychodoidea</taxon>
        <taxon>Psychodidae</taxon>
        <taxon>Phlebotomus</taxon>
        <taxon>Phlebotomus</taxon>
    </lineage>
</organism>
<evidence type="ECO:0000313" key="3">
    <source>
        <dbReference type="Proteomes" id="UP000092462"/>
    </source>
</evidence>
<protein>
    <submittedName>
        <fullName evidence="2">Uncharacterized protein</fullName>
    </submittedName>
</protein>
<dbReference type="EMBL" id="AJVK01011723">
    <property type="status" value="NOT_ANNOTATED_CDS"/>
    <property type="molecule type" value="Genomic_DNA"/>
</dbReference>